<comment type="caution">
    <text evidence="2">The sequence shown here is derived from an EMBL/GenBank/DDBJ whole genome shotgun (WGS) entry which is preliminary data.</text>
</comment>
<proteinExistence type="predicted"/>
<dbReference type="Pfam" id="PF00027">
    <property type="entry name" value="cNMP_binding"/>
    <property type="match status" value="1"/>
</dbReference>
<sequence length="227" mass="26387">MDINISRYFSPDQSQSGSKVISRKSLEKEVMIHSFIYETQSKKIYLVTSGIALVKVQSKFGEKIFYSLVSKNQLFGIENLLDESQRPKEMFYTVVAQTDVEYLEIELQFFLDCLYAEPIMYRFFFSNMISQFMFLAQSYQLMNESVTVRIVNTLIELINVLDISPNKKGILTFPKGITQEFIAHYTNASVGRTSVVFNYLENNKIIKRWPIQVVDLEKLIDLRNADC</sequence>
<evidence type="ECO:0000259" key="1">
    <source>
        <dbReference type="PROSITE" id="PS50042"/>
    </source>
</evidence>
<dbReference type="PROSITE" id="PS50042">
    <property type="entry name" value="CNMP_BINDING_3"/>
    <property type="match status" value="1"/>
</dbReference>
<organism evidence="2 3">
    <name type="scientific">Carnobacterium maltaromaticum</name>
    <name type="common">Carnobacterium piscicola</name>
    <dbReference type="NCBI Taxonomy" id="2751"/>
    <lineage>
        <taxon>Bacteria</taxon>
        <taxon>Bacillati</taxon>
        <taxon>Bacillota</taxon>
        <taxon>Bacilli</taxon>
        <taxon>Lactobacillales</taxon>
        <taxon>Carnobacteriaceae</taxon>
        <taxon>Carnobacterium</taxon>
    </lineage>
</organism>
<dbReference type="SUPFAM" id="SSF51206">
    <property type="entry name" value="cAMP-binding domain-like"/>
    <property type="match status" value="1"/>
</dbReference>
<dbReference type="Gene3D" id="1.10.10.10">
    <property type="entry name" value="Winged helix-like DNA-binding domain superfamily/Winged helix DNA-binding domain"/>
    <property type="match status" value="1"/>
</dbReference>
<name>A0AAW9K7W1_CARML</name>
<dbReference type="InterPro" id="IPR000595">
    <property type="entry name" value="cNMP-bd_dom"/>
</dbReference>
<evidence type="ECO:0000313" key="3">
    <source>
        <dbReference type="Proteomes" id="UP001290462"/>
    </source>
</evidence>
<dbReference type="EMBL" id="JAVBVO010000024">
    <property type="protein sequence ID" value="MDZ5760705.1"/>
    <property type="molecule type" value="Genomic_DNA"/>
</dbReference>
<dbReference type="InterPro" id="IPR036388">
    <property type="entry name" value="WH-like_DNA-bd_sf"/>
</dbReference>
<dbReference type="InterPro" id="IPR036390">
    <property type="entry name" value="WH_DNA-bd_sf"/>
</dbReference>
<feature type="domain" description="Cyclic nucleotide-binding" evidence="1">
    <location>
        <begin position="44"/>
        <end position="131"/>
    </location>
</feature>
<dbReference type="RefSeq" id="WP_322809859.1">
    <property type="nucleotide sequence ID" value="NZ_JAVBVO010000024.1"/>
</dbReference>
<dbReference type="InterPro" id="IPR018490">
    <property type="entry name" value="cNMP-bd_dom_sf"/>
</dbReference>
<dbReference type="Gene3D" id="2.60.120.10">
    <property type="entry name" value="Jelly Rolls"/>
    <property type="match status" value="1"/>
</dbReference>
<dbReference type="AlphaFoldDB" id="A0AAW9K7W1"/>
<accession>A0AAW9K7W1</accession>
<reference evidence="2" key="1">
    <citation type="submission" date="2023-08" db="EMBL/GenBank/DDBJ databases">
        <title>Genomic characterization of piscicolin 126 produced by Carnobacterium maltaromaticum CM22 strain isolated from salmon (Salmo salar).</title>
        <authorList>
            <person name="Gonzalez-Gragera E."/>
            <person name="Garcia-Lopez J.D."/>
            <person name="Teso-Perez C."/>
            <person name="Gimenez-Hernandez I."/>
            <person name="Peralta-Sanchez J.M."/>
            <person name="Valdivia E."/>
            <person name="Montalban-Lopez M."/>
            <person name="Martin-Platero A.M."/>
            <person name="Banos A."/>
            <person name="Martinez-Bueno M."/>
        </authorList>
    </citation>
    <scope>NUCLEOTIDE SEQUENCE</scope>
    <source>
        <strain evidence="2">CM22</strain>
    </source>
</reference>
<dbReference type="Proteomes" id="UP001290462">
    <property type="component" value="Unassembled WGS sequence"/>
</dbReference>
<dbReference type="SUPFAM" id="SSF46785">
    <property type="entry name" value="Winged helix' DNA-binding domain"/>
    <property type="match status" value="1"/>
</dbReference>
<gene>
    <name evidence="2" type="ORF">RAK27_18850</name>
</gene>
<protein>
    <submittedName>
        <fullName evidence="2">Crp/Fnr family transcriptional regulator</fullName>
    </submittedName>
</protein>
<evidence type="ECO:0000313" key="2">
    <source>
        <dbReference type="EMBL" id="MDZ5760705.1"/>
    </source>
</evidence>
<dbReference type="InterPro" id="IPR014710">
    <property type="entry name" value="RmlC-like_jellyroll"/>
</dbReference>